<keyword evidence="1" id="KW-0472">Membrane</keyword>
<evidence type="ECO:0000313" key="5">
    <source>
        <dbReference type="Proteomes" id="UP000695562"/>
    </source>
</evidence>
<dbReference type="OrthoDB" id="16239at2759"/>
<evidence type="ECO:0000259" key="3">
    <source>
        <dbReference type="Pfam" id="PF00561"/>
    </source>
</evidence>
<sequence>MKLTIIYLLVVAVTLVLVFNVKVSEGVLPAPRMLDTDDDGISHFPSYHGIRMHIRCYKGGAVDVDLKNSSSDSSKETTTSDNILLFDNGINFYYCSWAKVLTKIRENKKLYSSVKQICFFDRYGYGNSDPAPYQFEPLESIRYLRQSLALINIPPPYVYVGWSWSAIHAQTFALNYPKEINGLVLIEGNNIGLLKDESVGLINNFTIQQFNHLSDQNSRGQLKEALKSLPFAGSQEDGQRAIGWLTLNSTQLPKVCIENSQAIFSDPSNNVFRAVIQDLSTMISAANYLNQSYYYSSHPQHPLGDVPLVILSGKEGISDDWEKRQIDMLKLSSNSVQIQKTSYYAPIDNPEYVEMALEKVIEMVKESNNNGNGNDNNVGTLVIIFDGDNGADDINPNSSPSVYHPTLFFNLFIIFFILLF</sequence>
<evidence type="ECO:0000313" key="4">
    <source>
        <dbReference type="EMBL" id="KAF2073560.1"/>
    </source>
</evidence>
<dbReference type="InterPro" id="IPR000073">
    <property type="entry name" value="AB_hydrolase_1"/>
</dbReference>
<dbReference type="AlphaFoldDB" id="A0A8J4UYT4"/>
<keyword evidence="1" id="KW-0812">Transmembrane</keyword>
<keyword evidence="2" id="KW-0732">Signal</keyword>
<feature type="signal peptide" evidence="2">
    <location>
        <begin position="1"/>
        <end position="26"/>
    </location>
</feature>
<comment type="caution">
    <text evidence="4">The sequence shown here is derived from an EMBL/GenBank/DDBJ whole genome shotgun (WGS) entry which is preliminary data.</text>
</comment>
<evidence type="ECO:0000256" key="1">
    <source>
        <dbReference type="SAM" id="Phobius"/>
    </source>
</evidence>
<organism evidence="4 5">
    <name type="scientific">Polysphondylium violaceum</name>
    <dbReference type="NCBI Taxonomy" id="133409"/>
    <lineage>
        <taxon>Eukaryota</taxon>
        <taxon>Amoebozoa</taxon>
        <taxon>Evosea</taxon>
        <taxon>Eumycetozoa</taxon>
        <taxon>Dictyostelia</taxon>
        <taxon>Dictyosteliales</taxon>
        <taxon>Dictyosteliaceae</taxon>
        <taxon>Polysphondylium</taxon>
    </lineage>
</organism>
<protein>
    <recommendedName>
        <fullName evidence="3">AB hydrolase-1 domain-containing protein</fullName>
    </recommendedName>
</protein>
<accession>A0A8J4UYT4</accession>
<dbReference type="EMBL" id="AJWJ01000197">
    <property type="protein sequence ID" value="KAF2073560.1"/>
    <property type="molecule type" value="Genomic_DNA"/>
</dbReference>
<keyword evidence="5" id="KW-1185">Reference proteome</keyword>
<proteinExistence type="predicted"/>
<keyword evidence="1" id="KW-1133">Transmembrane helix</keyword>
<reference evidence="4" key="1">
    <citation type="submission" date="2020-01" db="EMBL/GenBank/DDBJ databases">
        <title>Development of genomics and gene disruption for Polysphondylium violaceum indicates a role for the polyketide synthase stlB in stalk morphogenesis.</title>
        <authorList>
            <person name="Narita B."/>
            <person name="Kawabe Y."/>
            <person name="Kin K."/>
            <person name="Saito T."/>
            <person name="Gibbs R."/>
            <person name="Kuspa A."/>
            <person name="Muzny D."/>
            <person name="Queller D."/>
            <person name="Richards S."/>
            <person name="Strassman J."/>
            <person name="Sucgang R."/>
            <person name="Worley K."/>
            <person name="Schaap P."/>
        </authorList>
    </citation>
    <scope>NUCLEOTIDE SEQUENCE</scope>
    <source>
        <strain evidence="4">QSvi11</strain>
    </source>
</reference>
<dbReference type="SUPFAM" id="SSF53474">
    <property type="entry name" value="alpha/beta-Hydrolases"/>
    <property type="match status" value="1"/>
</dbReference>
<feature type="transmembrane region" description="Helical" evidence="1">
    <location>
        <begin position="402"/>
        <end position="419"/>
    </location>
</feature>
<name>A0A8J4UYT4_9MYCE</name>
<feature type="chain" id="PRO_5035295949" description="AB hydrolase-1 domain-containing protein" evidence="2">
    <location>
        <begin position="27"/>
        <end position="420"/>
    </location>
</feature>
<dbReference type="Proteomes" id="UP000695562">
    <property type="component" value="Unassembled WGS sequence"/>
</dbReference>
<dbReference type="Gene3D" id="3.40.50.1820">
    <property type="entry name" value="alpha/beta hydrolase"/>
    <property type="match status" value="1"/>
</dbReference>
<dbReference type="InterPro" id="IPR029058">
    <property type="entry name" value="AB_hydrolase_fold"/>
</dbReference>
<feature type="domain" description="AB hydrolase-1" evidence="3">
    <location>
        <begin position="107"/>
        <end position="199"/>
    </location>
</feature>
<gene>
    <name evidence="4" type="ORF">CYY_005145</name>
</gene>
<evidence type="ECO:0000256" key="2">
    <source>
        <dbReference type="SAM" id="SignalP"/>
    </source>
</evidence>
<dbReference type="Pfam" id="PF00561">
    <property type="entry name" value="Abhydrolase_1"/>
    <property type="match status" value="1"/>
</dbReference>